<dbReference type="GO" id="GO:0003887">
    <property type="term" value="F:DNA-directed DNA polymerase activity"/>
    <property type="evidence" value="ECO:0007669"/>
    <property type="project" value="InterPro"/>
</dbReference>
<dbReference type="InterPro" id="IPR007459">
    <property type="entry name" value="DNA_pol3_chi"/>
</dbReference>
<dbReference type="Pfam" id="PF04364">
    <property type="entry name" value="DNA_pol3_chi"/>
    <property type="match status" value="1"/>
</dbReference>
<dbReference type="InterPro" id="IPR036768">
    <property type="entry name" value="PolIII_chi_sf"/>
</dbReference>
<evidence type="ECO:0000313" key="1">
    <source>
        <dbReference type="EMBL" id="QEA14769.1"/>
    </source>
</evidence>
<sequence length="145" mass="15968">MKVDFYQLSRDPAEKVVPLLARNTLKAGERLLVVSADDELTGRISARLWEGAESFLAHGLSGGSHDARQPILLADAPQPANGARFVVLADGVWQDAALSFDRAFLLFDGSTIEAARATWRTLDGNDGVERRYWRQEESGKWVQAA</sequence>
<name>A0A5B8RZ38_9SPHN</name>
<dbReference type="OrthoDB" id="9795973at2"/>
<dbReference type="PANTHER" id="PTHR38767:SF1">
    <property type="entry name" value="DNA POLYMERASE III SUBUNIT CHI"/>
    <property type="match status" value="1"/>
</dbReference>
<dbReference type="GO" id="GO:0006260">
    <property type="term" value="P:DNA replication"/>
    <property type="evidence" value="ECO:0007669"/>
    <property type="project" value="InterPro"/>
</dbReference>
<dbReference type="PANTHER" id="PTHR38767">
    <property type="entry name" value="DNA POLYMERASE III SUBUNIT CHI"/>
    <property type="match status" value="1"/>
</dbReference>
<reference evidence="1 2" key="1">
    <citation type="journal article" date="2013" name="J. Microbiol. Biotechnol.">
        <title>Novosphingobium ginsenosidimutans sp. nov., with the ability to convert ginsenoside.</title>
        <authorList>
            <person name="Kim J.K."/>
            <person name="He D."/>
            <person name="Liu Q.M."/>
            <person name="Park H.Y."/>
            <person name="Jung M.S."/>
            <person name="Yoon M.H."/>
            <person name="Kim S.C."/>
            <person name="Im W.T."/>
        </authorList>
    </citation>
    <scope>NUCLEOTIDE SEQUENCE [LARGE SCALE GENOMIC DNA]</scope>
    <source>
        <strain evidence="1 2">FW-6</strain>
    </source>
</reference>
<dbReference type="KEGG" id="ngf:FRF71_00735"/>
<dbReference type="RefSeq" id="WP_147088750.1">
    <property type="nucleotide sequence ID" value="NZ_BAABJD010000002.1"/>
</dbReference>
<dbReference type="Proteomes" id="UP000321172">
    <property type="component" value="Chromosome"/>
</dbReference>
<keyword evidence="2" id="KW-1185">Reference proteome</keyword>
<dbReference type="GO" id="GO:0032298">
    <property type="term" value="P:positive regulation of DNA-templated DNA replication initiation"/>
    <property type="evidence" value="ECO:0007669"/>
    <property type="project" value="TreeGrafter"/>
</dbReference>
<organism evidence="1 2">
    <name type="scientific">Novosphingobium ginsenosidimutans</name>
    <dbReference type="NCBI Taxonomy" id="1176536"/>
    <lineage>
        <taxon>Bacteria</taxon>
        <taxon>Pseudomonadati</taxon>
        <taxon>Pseudomonadota</taxon>
        <taxon>Alphaproteobacteria</taxon>
        <taxon>Sphingomonadales</taxon>
        <taxon>Sphingomonadaceae</taxon>
        <taxon>Novosphingobium</taxon>
    </lineage>
</organism>
<dbReference type="SUPFAM" id="SSF102400">
    <property type="entry name" value="DNA polymerase III chi subunit"/>
    <property type="match status" value="1"/>
</dbReference>
<dbReference type="EMBL" id="CP042345">
    <property type="protein sequence ID" value="QEA14769.1"/>
    <property type="molecule type" value="Genomic_DNA"/>
</dbReference>
<dbReference type="Gene3D" id="3.40.50.10110">
    <property type="entry name" value="DNA polymerase III subunit chi"/>
    <property type="match status" value="1"/>
</dbReference>
<protein>
    <submittedName>
        <fullName evidence="1">DNA polymerase III subunit chi</fullName>
    </submittedName>
</protein>
<dbReference type="GO" id="GO:0003677">
    <property type="term" value="F:DNA binding"/>
    <property type="evidence" value="ECO:0007669"/>
    <property type="project" value="InterPro"/>
</dbReference>
<gene>
    <name evidence="1" type="ORF">FRF71_00735</name>
</gene>
<proteinExistence type="predicted"/>
<evidence type="ECO:0000313" key="2">
    <source>
        <dbReference type="Proteomes" id="UP000321172"/>
    </source>
</evidence>
<dbReference type="AlphaFoldDB" id="A0A5B8RZ38"/>
<accession>A0A5B8RZ38</accession>